<evidence type="ECO:0000256" key="5">
    <source>
        <dbReference type="ARBA" id="ARBA00023136"/>
    </source>
</evidence>
<feature type="transmembrane region" description="Helical" evidence="6">
    <location>
        <begin position="381"/>
        <end position="400"/>
    </location>
</feature>
<evidence type="ECO:0000313" key="8">
    <source>
        <dbReference type="EMBL" id="GAA4330244.1"/>
    </source>
</evidence>
<feature type="transmembrane region" description="Helical" evidence="6">
    <location>
        <begin position="114"/>
        <end position="135"/>
    </location>
</feature>
<feature type="domain" description="Major facilitator superfamily (MFS) profile" evidence="7">
    <location>
        <begin position="23"/>
        <end position="408"/>
    </location>
</feature>
<dbReference type="SUPFAM" id="SSF103473">
    <property type="entry name" value="MFS general substrate transporter"/>
    <property type="match status" value="1"/>
</dbReference>
<dbReference type="PROSITE" id="PS50850">
    <property type="entry name" value="MFS"/>
    <property type="match status" value="1"/>
</dbReference>
<organism evidence="8 9">
    <name type="scientific">Pigmentiphaga soli</name>
    <dbReference type="NCBI Taxonomy" id="1007095"/>
    <lineage>
        <taxon>Bacteria</taxon>
        <taxon>Pseudomonadati</taxon>
        <taxon>Pseudomonadota</taxon>
        <taxon>Betaproteobacteria</taxon>
        <taxon>Burkholderiales</taxon>
        <taxon>Alcaligenaceae</taxon>
        <taxon>Pigmentiphaga</taxon>
    </lineage>
</organism>
<dbReference type="InterPro" id="IPR011701">
    <property type="entry name" value="MFS"/>
</dbReference>
<evidence type="ECO:0000256" key="1">
    <source>
        <dbReference type="ARBA" id="ARBA00004651"/>
    </source>
</evidence>
<comment type="caution">
    <text evidence="8">The sequence shown here is derived from an EMBL/GenBank/DDBJ whole genome shotgun (WGS) entry which is preliminary data.</text>
</comment>
<feature type="transmembrane region" description="Helical" evidence="6">
    <location>
        <begin position="59"/>
        <end position="77"/>
    </location>
</feature>
<dbReference type="PANTHER" id="PTHR43124:SF3">
    <property type="entry name" value="CHLORAMPHENICOL EFFLUX PUMP RV0191"/>
    <property type="match status" value="1"/>
</dbReference>
<keyword evidence="3 6" id="KW-0812">Transmembrane</keyword>
<evidence type="ECO:0000259" key="7">
    <source>
        <dbReference type="PROSITE" id="PS50850"/>
    </source>
</evidence>
<sequence length="413" mass="42808">MSLHDTAPLYAGKAQADDIPSLSIAILSLASVATSASMRVCDALQQRIGHDFGVGTASAANLIVGFATAYGLMQVVFGAVGERYGKYRVVVWATAFNAAWALVCMLAPNYPVMLAGRVLAGATSAAIIPLSMAWIGDVVPYESRQPIMARFTLGQMFGVAAGQVLGGMAAELFEWRIAFGILAAWFAAGALVLGKSTVRTPRPAHVPAAHAAAHPGGALRTLAEALGSRWVQIVMAAGFLEGAAVYGALAFMALQLHESADMSLTLSGAISMMFGVGGLVYVGLAGRMVRGLGEAGLCAWGAALLCIGLLCIAAAPGMASVAFLCVTGLGYYMLHNTLQTQATQMTPGRRGIGMSLFAALFFLGQAVGVMSVGYLRPHFSGAGLISWCAWAVLATGLGFARLKARQKKSIAVR</sequence>
<reference evidence="9" key="1">
    <citation type="journal article" date="2019" name="Int. J. Syst. Evol. Microbiol.">
        <title>The Global Catalogue of Microorganisms (GCM) 10K type strain sequencing project: providing services to taxonomists for standard genome sequencing and annotation.</title>
        <authorList>
            <consortium name="The Broad Institute Genomics Platform"/>
            <consortium name="The Broad Institute Genome Sequencing Center for Infectious Disease"/>
            <person name="Wu L."/>
            <person name="Ma J."/>
        </authorList>
    </citation>
    <scope>NUCLEOTIDE SEQUENCE [LARGE SCALE GENOMIC DNA]</scope>
    <source>
        <strain evidence="9">JCM 17666</strain>
    </source>
</reference>
<dbReference type="CDD" id="cd17324">
    <property type="entry name" value="MFS_NepI_like"/>
    <property type="match status" value="1"/>
</dbReference>
<keyword evidence="5 6" id="KW-0472">Membrane</keyword>
<feature type="transmembrane region" description="Helical" evidence="6">
    <location>
        <begin position="351"/>
        <end position="375"/>
    </location>
</feature>
<dbReference type="InterPro" id="IPR020846">
    <property type="entry name" value="MFS_dom"/>
</dbReference>
<accession>A0ABP8GUX1</accession>
<feature type="transmembrane region" description="Helical" evidence="6">
    <location>
        <begin position="230"/>
        <end position="254"/>
    </location>
</feature>
<dbReference type="InterPro" id="IPR036259">
    <property type="entry name" value="MFS_trans_sf"/>
</dbReference>
<evidence type="ECO:0000256" key="2">
    <source>
        <dbReference type="ARBA" id="ARBA00022475"/>
    </source>
</evidence>
<name>A0ABP8GUX1_9BURK</name>
<feature type="transmembrane region" description="Helical" evidence="6">
    <location>
        <begin position="321"/>
        <end position="339"/>
    </location>
</feature>
<dbReference type="InterPro" id="IPR050189">
    <property type="entry name" value="MFS_Efflux_Transporters"/>
</dbReference>
<evidence type="ECO:0000256" key="6">
    <source>
        <dbReference type="SAM" id="Phobius"/>
    </source>
</evidence>
<evidence type="ECO:0000313" key="9">
    <source>
        <dbReference type="Proteomes" id="UP001501671"/>
    </source>
</evidence>
<feature type="transmembrane region" description="Helical" evidence="6">
    <location>
        <begin position="297"/>
        <end position="315"/>
    </location>
</feature>
<protein>
    <submittedName>
        <fullName evidence="8">MFS transporter</fullName>
    </submittedName>
</protein>
<dbReference type="Proteomes" id="UP001501671">
    <property type="component" value="Unassembled WGS sequence"/>
</dbReference>
<feature type="transmembrane region" description="Helical" evidence="6">
    <location>
        <begin position="175"/>
        <end position="193"/>
    </location>
</feature>
<keyword evidence="4 6" id="KW-1133">Transmembrane helix</keyword>
<proteinExistence type="predicted"/>
<dbReference type="Gene3D" id="1.20.1250.20">
    <property type="entry name" value="MFS general substrate transporter like domains"/>
    <property type="match status" value="1"/>
</dbReference>
<feature type="transmembrane region" description="Helical" evidence="6">
    <location>
        <begin position="266"/>
        <end position="285"/>
    </location>
</feature>
<dbReference type="PANTHER" id="PTHR43124">
    <property type="entry name" value="PURINE EFFLUX PUMP PBUE"/>
    <property type="match status" value="1"/>
</dbReference>
<comment type="subcellular location">
    <subcellularLocation>
        <location evidence="1">Cell membrane</location>
        <topology evidence="1">Multi-pass membrane protein</topology>
    </subcellularLocation>
</comment>
<keyword evidence="9" id="KW-1185">Reference proteome</keyword>
<keyword evidence="2" id="KW-1003">Cell membrane</keyword>
<dbReference type="RefSeq" id="WP_345248463.1">
    <property type="nucleotide sequence ID" value="NZ_BAABFO010000007.1"/>
</dbReference>
<feature type="transmembrane region" description="Helical" evidence="6">
    <location>
        <begin position="147"/>
        <end position="169"/>
    </location>
</feature>
<dbReference type="Pfam" id="PF07690">
    <property type="entry name" value="MFS_1"/>
    <property type="match status" value="1"/>
</dbReference>
<gene>
    <name evidence="8" type="ORF">GCM10023144_17770</name>
</gene>
<evidence type="ECO:0000256" key="4">
    <source>
        <dbReference type="ARBA" id="ARBA00022989"/>
    </source>
</evidence>
<dbReference type="EMBL" id="BAABFO010000007">
    <property type="protein sequence ID" value="GAA4330244.1"/>
    <property type="molecule type" value="Genomic_DNA"/>
</dbReference>
<evidence type="ECO:0000256" key="3">
    <source>
        <dbReference type="ARBA" id="ARBA00022692"/>
    </source>
</evidence>
<feature type="transmembrane region" description="Helical" evidence="6">
    <location>
        <begin position="89"/>
        <end position="108"/>
    </location>
</feature>